<comment type="catalytic activity">
    <reaction evidence="8">
        <text>L-seryl-[protein] + ATP = O-phospho-L-seryl-[protein] + ADP + H(+)</text>
        <dbReference type="Rhea" id="RHEA:17989"/>
        <dbReference type="Rhea" id="RHEA-COMP:9863"/>
        <dbReference type="Rhea" id="RHEA-COMP:11604"/>
        <dbReference type="ChEBI" id="CHEBI:15378"/>
        <dbReference type="ChEBI" id="CHEBI:29999"/>
        <dbReference type="ChEBI" id="CHEBI:30616"/>
        <dbReference type="ChEBI" id="CHEBI:83421"/>
        <dbReference type="ChEBI" id="CHEBI:456216"/>
        <dbReference type="EC" id="2.7.11.25"/>
    </reaction>
</comment>
<evidence type="ECO:0000256" key="6">
    <source>
        <dbReference type="ARBA" id="ARBA00022840"/>
    </source>
</evidence>
<dbReference type="PANTHER" id="PTHR48016:SF8">
    <property type="entry name" value="MITOGEN-ACTIVATED PROTEIN KINASE KINASE KINASE 3"/>
    <property type="match status" value="1"/>
</dbReference>
<dbReference type="InterPro" id="IPR017441">
    <property type="entry name" value="Protein_kinase_ATP_BS"/>
</dbReference>
<keyword evidence="4 9" id="KW-0547">Nucleotide-binding</keyword>
<dbReference type="AlphaFoldDB" id="A0AAP0FWR2"/>
<feature type="region of interest" description="Disordered" evidence="10">
    <location>
        <begin position="97"/>
        <end position="131"/>
    </location>
</feature>
<evidence type="ECO:0000256" key="2">
    <source>
        <dbReference type="ARBA" id="ARBA00012406"/>
    </source>
</evidence>
<dbReference type="GO" id="GO:0005737">
    <property type="term" value="C:cytoplasm"/>
    <property type="evidence" value="ECO:0007669"/>
    <property type="project" value="TreeGrafter"/>
</dbReference>
<dbReference type="Gene3D" id="1.10.510.10">
    <property type="entry name" value="Transferase(Phosphotransferase) domain 1"/>
    <property type="match status" value="1"/>
</dbReference>
<sequence>MPAWWKRRPISKSKAKKSSSASDITPTKQPAEESEGESIKEKANSFDGVLRISRANGHAAVVVPNRGDGESKGVFAFGHPLPRPFISSPLLSPPPLDLGTAPASCSASASSVSSSGSSDDTHEQGFYRIADPMNMARGGRVLMDSRRNQHVVETRHFLNFNPVLDHSSNAIVHNPAATYPESIFNPRTLKSAPISRGSPFCTSPVHSGAPGSPTGRKEDPRSPQPLPLPPISPNSPSSPRPSQSPWKKGKLLGRGTFGHVYLGFNSDNGQMSAIKEVPVISDDSNSKESLKQLNQEINLLSQLSHPNIVQYYGSELFDDTLSVYLEYVSGGSIHKLLQEYGPFREPVIKNYTRQILYGLAYLHGRNTMHRDIKGANILVDPNGEVKLADFGMAKHISTFTSIRSFKGSPYWMAPEVIMNGNGYNLSVDIWSLGCTVLEMATSKPPWSQFEGVAAIFKIGNSKDIPDIPDHLTAEAKSFVRTCLQRDPSARPTAVQLIDHPFVRDQIAIKSTKLIMNPDMHAPDWTYSKATMDYHSNRNVSPLRDKKYEVGHGEQLSKDDRGNRSVSPLRNKNDRLGHRVTIPLAHENSSNLMGTRMNMSLPVSPCSSPRRQNTQSNRSCVLSPTHPAYSAGALTFGPSSLYQMRPTHKFPGPSLDHSEFRIPTPYGSPKR</sequence>
<dbReference type="InterPro" id="IPR050538">
    <property type="entry name" value="MAP_kinase_kinase_kinase"/>
</dbReference>
<proteinExistence type="inferred from homology"/>
<dbReference type="Pfam" id="PF00069">
    <property type="entry name" value="Pkinase"/>
    <property type="match status" value="1"/>
</dbReference>
<feature type="region of interest" description="Disordered" evidence="10">
    <location>
        <begin position="542"/>
        <end position="575"/>
    </location>
</feature>
<evidence type="ECO:0000256" key="9">
    <source>
        <dbReference type="PROSITE-ProRule" id="PRU10141"/>
    </source>
</evidence>
<dbReference type="InterPro" id="IPR011009">
    <property type="entry name" value="Kinase-like_dom_sf"/>
</dbReference>
<feature type="region of interest" description="Disordered" evidence="10">
    <location>
        <begin position="1"/>
        <end position="42"/>
    </location>
</feature>
<accession>A0AAP0FWR2</accession>
<feature type="compositionally biased region" description="Polar residues" evidence="10">
    <location>
        <begin position="604"/>
        <end position="621"/>
    </location>
</feature>
<keyword evidence="6 9" id="KW-0067">ATP-binding</keyword>
<evidence type="ECO:0000313" key="12">
    <source>
        <dbReference type="EMBL" id="KAK8921292.1"/>
    </source>
</evidence>
<evidence type="ECO:0000256" key="10">
    <source>
        <dbReference type="SAM" id="MobiDB-lite"/>
    </source>
</evidence>
<dbReference type="SMART" id="SM00220">
    <property type="entry name" value="S_TKc"/>
    <property type="match status" value="1"/>
</dbReference>
<reference evidence="12 13" key="1">
    <citation type="journal article" date="2022" name="Nat. Plants">
        <title>Genomes of leafy and leafless Platanthera orchids illuminate the evolution of mycoheterotrophy.</title>
        <authorList>
            <person name="Li M.H."/>
            <person name="Liu K.W."/>
            <person name="Li Z."/>
            <person name="Lu H.C."/>
            <person name="Ye Q.L."/>
            <person name="Zhang D."/>
            <person name="Wang J.Y."/>
            <person name="Li Y.F."/>
            <person name="Zhong Z.M."/>
            <person name="Liu X."/>
            <person name="Yu X."/>
            <person name="Liu D.K."/>
            <person name="Tu X.D."/>
            <person name="Liu B."/>
            <person name="Hao Y."/>
            <person name="Liao X.Y."/>
            <person name="Jiang Y.T."/>
            <person name="Sun W.H."/>
            <person name="Chen J."/>
            <person name="Chen Y.Q."/>
            <person name="Ai Y."/>
            <person name="Zhai J.W."/>
            <person name="Wu S.S."/>
            <person name="Zhou Z."/>
            <person name="Hsiao Y.Y."/>
            <person name="Wu W.L."/>
            <person name="Chen Y.Y."/>
            <person name="Lin Y.F."/>
            <person name="Hsu J.L."/>
            <person name="Li C.Y."/>
            <person name="Wang Z.W."/>
            <person name="Zhao X."/>
            <person name="Zhong W.Y."/>
            <person name="Ma X.K."/>
            <person name="Ma L."/>
            <person name="Huang J."/>
            <person name="Chen G.Z."/>
            <person name="Huang M.Z."/>
            <person name="Huang L."/>
            <person name="Peng D.H."/>
            <person name="Luo Y.B."/>
            <person name="Zou S.Q."/>
            <person name="Chen S.P."/>
            <person name="Lan S."/>
            <person name="Tsai W.C."/>
            <person name="Van de Peer Y."/>
            <person name="Liu Z.J."/>
        </authorList>
    </citation>
    <scope>NUCLEOTIDE SEQUENCE [LARGE SCALE GENOMIC DNA]</scope>
    <source>
        <strain evidence="12">Lor287</strain>
    </source>
</reference>
<feature type="compositionally biased region" description="Basic residues" evidence="10">
    <location>
        <begin position="1"/>
        <end position="17"/>
    </location>
</feature>
<feature type="compositionally biased region" description="Pro residues" evidence="10">
    <location>
        <begin position="222"/>
        <end position="239"/>
    </location>
</feature>
<evidence type="ECO:0000256" key="7">
    <source>
        <dbReference type="ARBA" id="ARBA00047559"/>
    </source>
</evidence>
<comment type="catalytic activity">
    <reaction evidence="7">
        <text>L-threonyl-[protein] + ATP = O-phospho-L-threonyl-[protein] + ADP + H(+)</text>
        <dbReference type="Rhea" id="RHEA:46608"/>
        <dbReference type="Rhea" id="RHEA-COMP:11060"/>
        <dbReference type="Rhea" id="RHEA-COMP:11605"/>
        <dbReference type="ChEBI" id="CHEBI:15378"/>
        <dbReference type="ChEBI" id="CHEBI:30013"/>
        <dbReference type="ChEBI" id="CHEBI:30616"/>
        <dbReference type="ChEBI" id="CHEBI:61977"/>
        <dbReference type="ChEBI" id="CHEBI:456216"/>
        <dbReference type="EC" id="2.7.11.25"/>
    </reaction>
</comment>
<evidence type="ECO:0000313" key="13">
    <source>
        <dbReference type="Proteomes" id="UP001418222"/>
    </source>
</evidence>
<evidence type="ECO:0000256" key="1">
    <source>
        <dbReference type="ARBA" id="ARBA00006529"/>
    </source>
</evidence>
<feature type="domain" description="Protein kinase" evidence="11">
    <location>
        <begin position="246"/>
        <end position="502"/>
    </location>
</feature>
<dbReference type="FunFam" id="1.10.510.10:FF:000186">
    <property type="entry name" value="Mitogen-activated protein kinase kinase kinase"/>
    <property type="match status" value="1"/>
</dbReference>
<dbReference type="GO" id="GO:0005524">
    <property type="term" value="F:ATP binding"/>
    <property type="evidence" value="ECO:0007669"/>
    <property type="project" value="UniProtKB-UniRule"/>
</dbReference>
<dbReference type="InterPro" id="IPR000719">
    <property type="entry name" value="Prot_kinase_dom"/>
</dbReference>
<dbReference type="SUPFAM" id="SSF56112">
    <property type="entry name" value="Protein kinase-like (PK-like)"/>
    <property type="match status" value="1"/>
</dbReference>
<feature type="compositionally biased region" description="Low complexity" evidence="10">
    <location>
        <begin position="97"/>
        <end position="118"/>
    </location>
</feature>
<gene>
    <name evidence="12" type="primary">YDA</name>
    <name evidence="12" type="ORF">KSP39_PZI019963</name>
</gene>
<evidence type="ECO:0000256" key="3">
    <source>
        <dbReference type="ARBA" id="ARBA00022679"/>
    </source>
</evidence>
<feature type="region of interest" description="Disordered" evidence="10">
    <location>
        <begin position="195"/>
        <end position="249"/>
    </location>
</feature>
<dbReference type="EMBL" id="JBBWWQ010000018">
    <property type="protein sequence ID" value="KAK8921292.1"/>
    <property type="molecule type" value="Genomic_DNA"/>
</dbReference>
<dbReference type="Proteomes" id="UP001418222">
    <property type="component" value="Unassembled WGS sequence"/>
</dbReference>
<organism evidence="12 13">
    <name type="scientific">Platanthera zijinensis</name>
    <dbReference type="NCBI Taxonomy" id="2320716"/>
    <lineage>
        <taxon>Eukaryota</taxon>
        <taxon>Viridiplantae</taxon>
        <taxon>Streptophyta</taxon>
        <taxon>Embryophyta</taxon>
        <taxon>Tracheophyta</taxon>
        <taxon>Spermatophyta</taxon>
        <taxon>Magnoliopsida</taxon>
        <taxon>Liliopsida</taxon>
        <taxon>Asparagales</taxon>
        <taxon>Orchidaceae</taxon>
        <taxon>Orchidoideae</taxon>
        <taxon>Orchideae</taxon>
        <taxon>Orchidinae</taxon>
        <taxon>Platanthera</taxon>
    </lineage>
</organism>
<keyword evidence="13" id="KW-1185">Reference proteome</keyword>
<evidence type="ECO:0000259" key="11">
    <source>
        <dbReference type="PROSITE" id="PS50011"/>
    </source>
</evidence>
<dbReference type="PANTHER" id="PTHR48016">
    <property type="entry name" value="MAP KINASE KINASE KINASE SSK2-RELATED-RELATED"/>
    <property type="match status" value="1"/>
</dbReference>
<comment type="similarity">
    <text evidence="1">Belongs to the protein kinase superfamily. STE Ser/Thr protein kinase family. MAP kinase kinase kinase subfamily.</text>
</comment>
<comment type="caution">
    <text evidence="12">The sequence shown here is derived from an EMBL/GenBank/DDBJ whole genome shotgun (WGS) entry which is preliminary data.</text>
</comment>
<feature type="binding site" evidence="9">
    <location>
        <position position="275"/>
    </location>
    <ligand>
        <name>ATP</name>
        <dbReference type="ChEBI" id="CHEBI:30616"/>
    </ligand>
</feature>
<protein>
    <recommendedName>
        <fullName evidence="2">mitogen-activated protein kinase kinase kinase</fullName>
        <ecNumber evidence="2">2.7.11.25</ecNumber>
    </recommendedName>
</protein>
<dbReference type="PROSITE" id="PS00107">
    <property type="entry name" value="PROTEIN_KINASE_ATP"/>
    <property type="match status" value="1"/>
</dbReference>
<name>A0AAP0FWR2_9ASPA</name>
<dbReference type="EC" id="2.7.11.25" evidence="2"/>
<evidence type="ECO:0000256" key="8">
    <source>
        <dbReference type="ARBA" id="ARBA00048329"/>
    </source>
</evidence>
<evidence type="ECO:0000256" key="5">
    <source>
        <dbReference type="ARBA" id="ARBA00022777"/>
    </source>
</evidence>
<feature type="region of interest" description="Disordered" evidence="10">
    <location>
        <begin position="601"/>
        <end position="623"/>
    </location>
</feature>
<dbReference type="CDD" id="cd06632">
    <property type="entry name" value="STKc_MEKK1_plant"/>
    <property type="match status" value="1"/>
</dbReference>
<keyword evidence="3" id="KW-0808">Transferase</keyword>
<feature type="region of interest" description="Disordered" evidence="10">
    <location>
        <begin position="644"/>
        <end position="670"/>
    </location>
</feature>
<feature type="compositionally biased region" description="Basic and acidic residues" evidence="10">
    <location>
        <begin position="542"/>
        <end position="562"/>
    </location>
</feature>
<dbReference type="GO" id="GO:0004709">
    <property type="term" value="F:MAP kinase kinase kinase activity"/>
    <property type="evidence" value="ECO:0007669"/>
    <property type="project" value="UniProtKB-EC"/>
</dbReference>
<dbReference type="PROSITE" id="PS50011">
    <property type="entry name" value="PROTEIN_KINASE_DOM"/>
    <property type="match status" value="1"/>
</dbReference>
<evidence type="ECO:0000256" key="4">
    <source>
        <dbReference type="ARBA" id="ARBA00022741"/>
    </source>
</evidence>
<keyword evidence="5 12" id="KW-0418">Kinase</keyword>